<dbReference type="Gene3D" id="3.30.565.10">
    <property type="entry name" value="Histidine kinase-like ATPase, C-terminal domain"/>
    <property type="match status" value="2"/>
</dbReference>
<dbReference type="AlphaFoldDB" id="A0A7G9FUC3"/>
<dbReference type="Pfam" id="PF02518">
    <property type="entry name" value="HATPase_c"/>
    <property type="match status" value="1"/>
</dbReference>
<name>A0A7G9FUC3_9FIRM</name>
<dbReference type="PANTHER" id="PTHR43065">
    <property type="entry name" value="SENSOR HISTIDINE KINASE"/>
    <property type="match status" value="1"/>
</dbReference>
<dbReference type="Pfam" id="PF13589">
    <property type="entry name" value="HATPase_c_3"/>
    <property type="match status" value="1"/>
</dbReference>
<keyword evidence="2" id="KW-0902">Two-component regulatory system</keyword>
<dbReference type="PROSITE" id="PS50109">
    <property type="entry name" value="HIS_KIN"/>
    <property type="match status" value="1"/>
</dbReference>
<evidence type="ECO:0000259" key="3">
    <source>
        <dbReference type="PROSITE" id="PS50109"/>
    </source>
</evidence>
<gene>
    <name evidence="4" type="ORF">H9Q77_13920</name>
</gene>
<evidence type="ECO:0000256" key="1">
    <source>
        <dbReference type="ARBA" id="ARBA00022777"/>
    </source>
</evidence>
<dbReference type="RefSeq" id="WP_249325944.1">
    <property type="nucleotide sequence ID" value="NZ_CP060633.1"/>
</dbReference>
<dbReference type="InterPro" id="IPR005467">
    <property type="entry name" value="His_kinase_dom"/>
</dbReference>
<keyword evidence="5" id="KW-1185">Reference proteome</keyword>
<evidence type="ECO:0000313" key="4">
    <source>
        <dbReference type="EMBL" id="QNM02155.1"/>
    </source>
</evidence>
<feature type="domain" description="Histidine kinase" evidence="3">
    <location>
        <begin position="546"/>
        <end position="763"/>
    </location>
</feature>
<sequence length="763" mass="87363">MAKIPFNVDAYTARLIGRENVSKLDGAIIELIKNTYDADASICILYYDNVTDSLYLADNGVGMTYDIIKRHWMTIGRSSKKATYVTDSGRIQTGAKGIGRFALDRIADRCTMLTGTGESEKKIIWSVDWAEFRGDMNITEVNADIDDSDLSFDAFMEGCTNREVIKLIRSQWGKHGTIFKMASLREQWNEDLIKNLRENLSSLIPYELSDIYKIYCFDNESTVKSAEVFSNIDSFAYDYKIEFNVGSKDNSYDIVYKIWRDEFSFGAEEDRILEEAGLLNEKKFFHGNPVVKECKFTDIISGVSEAEIEKLGSFSGVLYFSKIQTTKKDREKYFQKDITGRKDVRDTFGGIKIYRDSFRVRPYGDPKSSAFDWLQLARRKNASPAGVGDDKGNWRVSADQVLGSIFISRMNVALPDQSNREGIVETREFRLLKEFIEKIIGALEQDRQGVCRKLSAYYAKMHPTEGIEQEIKEKAEKKKEKAGRSTVRPAVVENGTPELTVDPVAAQTVIDRKDEEIEELQNEIKMLRVLATTGIVTNTYIHEFKTLSHKLNMKIVMAKEAIDLYHDIKEASEYIDQANDIRKAFNSWFQVTIEAVKNDKRKRRKVDITMVISKLADSWNQTLQSKGIRINFSREEDTEILLKCFPYEIETIINNLVTNSVASFESIKKEEKLIIIKVYEDEEYVWIEYSDTGAGLIDKYKNNPEKILDAFETSKRDAEGELVGTGMGMWIVNNTVIDYRGKVDLQKNRETTEGFYATISLKK</sequence>
<accession>A0A7G9FUC3</accession>
<dbReference type="KEGG" id="ssun:H9Q77_13920"/>
<dbReference type="Proteomes" id="UP000515981">
    <property type="component" value="Chromosome"/>
</dbReference>
<protein>
    <submittedName>
        <fullName evidence="4">Sensor histidine kinase</fullName>
    </submittedName>
</protein>
<reference evidence="4 5" key="1">
    <citation type="submission" date="2020-08" db="EMBL/GenBank/DDBJ databases">
        <authorList>
            <person name="Liu C."/>
            <person name="Sun Q."/>
        </authorList>
    </citation>
    <scope>NUCLEOTIDE SEQUENCE [LARGE SCALE GENOMIC DNA]</scope>
    <source>
        <strain evidence="4 5">NSJ-8</strain>
    </source>
</reference>
<dbReference type="GO" id="GO:0000160">
    <property type="term" value="P:phosphorelay signal transduction system"/>
    <property type="evidence" value="ECO:0007669"/>
    <property type="project" value="UniProtKB-KW"/>
</dbReference>
<dbReference type="PANTHER" id="PTHR43065:SF42">
    <property type="entry name" value="TWO-COMPONENT SENSOR PPRA"/>
    <property type="match status" value="1"/>
</dbReference>
<dbReference type="EMBL" id="CP060633">
    <property type="protein sequence ID" value="QNM02155.1"/>
    <property type="molecule type" value="Genomic_DNA"/>
</dbReference>
<evidence type="ECO:0000313" key="5">
    <source>
        <dbReference type="Proteomes" id="UP000515981"/>
    </source>
</evidence>
<keyword evidence="1 4" id="KW-0418">Kinase</keyword>
<keyword evidence="1 4" id="KW-0808">Transferase</keyword>
<dbReference type="InterPro" id="IPR036890">
    <property type="entry name" value="HATPase_C_sf"/>
</dbReference>
<dbReference type="GO" id="GO:0016301">
    <property type="term" value="F:kinase activity"/>
    <property type="evidence" value="ECO:0007669"/>
    <property type="project" value="UniProtKB-KW"/>
</dbReference>
<proteinExistence type="predicted"/>
<dbReference type="SUPFAM" id="SSF55874">
    <property type="entry name" value="ATPase domain of HSP90 chaperone/DNA topoisomerase II/histidine kinase"/>
    <property type="match status" value="2"/>
</dbReference>
<dbReference type="InterPro" id="IPR003594">
    <property type="entry name" value="HATPase_dom"/>
</dbReference>
<organism evidence="4 5">
    <name type="scientific">Simiaoa sunii</name>
    <dbReference type="NCBI Taxonomy" id="2763672"/>
    <lineage>
        <taxon>Bacteria</taxon>
        <taxon>Bacillati</taxon>
        <taxon>Bacillota</taxon>
        <taxon>Clostridia</taxon>
        <taxon>Lachnospirales</taxon>
        <taxon>Lachnospiraceae</taxon>
        <taxon>Simiaoa</taxon>
    </lineage>
</organism>
<evidence type="ECO:0000256" key="2">
    <source>
        <dbReference type="ARBA" id="ARBA00023012"/>
    </source>
</evidence>